<dbReference type="InterPro" id="IPR009594">
    <property type="entry name" value="Tscrpt_reg_HTH_AraC_N"/>
</dbReference>
<evidence type="ECO:0000256" key="2">
    <source>
        <dbReference type="ARBA" id="ARBA00023163"/>
    </source>
</evidence>
<dbReference type="Pfam" id="PF12833">
    <property type="entry name" value="HTH_18"/>
    <property type="match status" value="1"/>
</dbReference>
<dbReference type="PROSITE" id="PS01124">
    <property type="entry name" value="HTH_ARAC_FAMILY_2"/>
    <property type="match status" value="1"/>
</dbReference>
<evidence type="ECO:0000259" key="3">
    <source>
        <dbReference type="PROSITE" id="PS01124"/>
    </source>
</evidence>
<reference evidence="4" key="2">
    <citation type="submission" date="2020-08" db="EMBL/GenBank/DDBJ databases">
        <authorList>
            <person name="Lai Q."/>
        </authorList>
    </citation>
    <scope>NUCLEOTIDE SEQUENCE</scope>
    <source>
        <strain evidence="4">S27-2</strain>
    </source>
</reference>
<dbReference type="GO" id="GO:0003700">
    <property type="term" value="F:DNA-binding transcription factor activity"/>
    <property type="evidence" value="ECO:0007669"/>
    <property type="project" value="InterPro"/>
</dbReference>
<comment type="caution">
    <text evidence="4">The sequence shown here is derived from an EMBL/GenBank/DDBJ whole genome shotgun (WGS) entry which is preliminary data.</text>
</comment>
<evidence type="ECO:0000256" key="1">
    <source>
        <dbReference type="ARBA" id="ARBA00023015"/>
    </source>
</evidence>
<dbReference type="SUPFAM" id="SSF46689">
    <property type="entry name" value="Homeodomain-like"/>
    <property type="match status" value="2"/>
</dbReference>
<reference evidence="4" key="1">
    <citation type="journal article" date="2018" name="Int. J. Syst. Evol. Microbiol.">
        <title>Neptunicella marina gen. nov., sp. nov., isolated from surface seawater.</title>
        <authorList>
            <person name="Liu X."/>
            <person name="Lai Q."/>
            <person name="Du Y."/>
            <person name="Zhang X."/>
            <person name="Liu Z."/>
            <person name="Sun F."/>
            <person name="Shao Z."/>
        </authorList>
    </citation>
    <scope>NUCLEOTIDE SEQUENCE</scope>
    <source>
        <strain evidence="4">S27-2</strain>
    </source>
</reference>
<keyword evidence="2" id="KW-0804">Transcription</keyword>
<dbReference type="Pfam" id="PF06719">
    <property type="entry name" value="AraC_N"/>
    <property type="match status" value="1"/>
</dbReference>
<gene>
    <name evidence="4" type="ORF">H8B19_10680</name>
</gene>
<keyword evidence="5" id="KW-1185">Reference proteome</keyword>
<proteinExistence type="predicted"/>
<evidence type="ECO:0000313" key="5">
    <source>
        <dbReference type="Proteomes" id="UP000601768"/>
    </source>
</evidence>
<dbReference type="InterPro" id="IPR009057">
    <property type="entry name" value="Homeodomain-like_sf"/>
</dbReference>
<accession>A0A8J6IV48</accession>
<sequence>MAGATTVSSLCSEIAAKIVKRTLLMQLNQTDISGLEFYRQDTPTECSTCVVEPSIALVVQGRKSMMLGEHTFTYDPTRFLITSLDLPARMQVLTASSQKPYLGVVLKLDLAVLSELILQLPLKKSVSGTESGMMLGHSSVELYDAFSRLISLLDEPESLPVLAPVIKREIFWRVLLSEQGQRLRHIVADGSQGLRFVRSVEWLKNHFSEPLRVEALAELATMSKSTFHHHFRQLTSMSPLQYQKRLRLMEARRLMLSESLDASAAAYRVGYESPSQFSREYSRLFGNSPRRDIDLHWQKFAQLNTADTTATMQF</sequence>
<dbReference type="SMART" id="SM00342">
    <property type="entry name" value="HTH_ARAC"/>
    <property type="match status" value="1"/>
</dbReference>
<evidence type="ECO:0000313" key="4">
    <source>
        <dbReference type="EMBL" id="MBC3766347.1"/>
    </source>
</evidence>
<dbReference type="AlphaFoldDB" id="A0A8J6IV48"/>
<dbReference type="GO" id="GO:0043565">
    <property type="term" value="F:sequence-specific DNA binding"/>
    <property type="evidence" value="ECO:0007669"/>
    <property type="project" value="InterPro"/>
</dbReference>
<organism evidence="4 5">
    <name type="scientific">Neptunicella marina</name>
    <dbReference type="NCBI Taxonomy" id="2125989"/>
    <lineage>
        <taxon>Bacteria</taxon>
        <taxon>Pseudomonadati</taxon>
        <taxon>Pseudomonadota</taxon>
        <taxon>Gammaproteobacteria</taxon>
        <taxon>Alteromonadales</taxon>
        <taxon>Alteromonadaceae</taxon>
        <taxon>Neptunicella</taxon>
    </lineage>
</organism>
<dbReference type="PANTHER" id="PTHR43436">
    <property type="entry name" value="ARAC-FAMILY TRANSCRIPTIONAL REGULATOR"/>
    <property type="match status" value="1"/>
</dbReference>
<dbReference type="EMBL" id="JACNEP010000007">
    <property type="protein sequence ID" value="MBC3766347.1"/>
    <property type="molecule type" value="Genomic_DNA"/>
</dbReference>
<keyword evidence="1" id="KW-0805">Transcription regulation</keyword>
<feature type="domain" description="HTH araC/xylS-type" evidence="3">
    <location>
        <begin position="197"/>
        <end position="295"/>
    </location>
</feature>
<dbReference type="Gene3D" id="1.10.10.60">
    <property type="entry name" value="Homeodomain-like"/>
    <property type="match status" value="1"/>
</dbReference>
<dbReference type="InterPro" id="IPR018060">
    <property type="entry name" value="HTH_AraC"/>
</dbReference>
<protein>
    <submittedName>
        <fullName evidence="4">AraC family transcriptional regulator</fullName>
    </submittedName>
</protein>
<name>A0A8J6IV48_9ALTE</name>
<dbReference type="PANTHER" id="PTHR43436:SF1">
    <property type="entry name" value="TRANSCRIPTIONAL REGULATORY PROTEIN"/>
    <property type="match status" value="1"/>
</dbReference>
<dbReference type="Proteomes" id="UP000601768">
    <property type="component" value="Unassembled WGS sequence"/>
</dbReference>